<comment type="catalytic activity">
    <reaction evidence="12">
        <text>L-seryl-[protein] + ATP = O-phospho-L-seryl-[protein] + ADP + H(+)</text>
        <dbReference type="Rhea" id="RHEA:17989"/>
        <dbReference type="Rhea" id="RHEA-COMP:9863"/>
        <dbReference type="Rhea" id="RHEA-COMP:11604"/>
        <dbReference type="ChEBI" id="CHEBI:15378"/>
        <dbReference type="ChEBI" id="CHEBI:29999"/>
        <dbReference type="ChEBI" id="CHEBI:30616"/>
        <dbReference type="ChEBI" id="CHEBI:83421"/>
        <dbReference type="ChEBI" id="CHEBI:456216"/>
        <dbReference type="EC" id="2.7.11.1"/>
    </reaction>
</comment>
<dbReference type="SMART" id="SM00220">
    <property type="entry name" value="S_TKc"/>
    <property type="match status" value="1"/>
</dbReference>
<keyword evidence="8" id="KW-0418">Kinase</keyword>
<keyword evidence="9 13" id="KW-0067">ATP-binding</keyword>
<feature type="binding site" evidence="13">
    <location>
        <position position="33"/>
    </location>
    <ligand>
        <name>ATP</name>
        <dbReference type="ChEBI" id="CHEBI:30616"/>
    </ligand>
</feature>
<dbReference type="PANTHER" id="PTHR44899:SF3">
    <property type="entry name" value="SERINE_THREONINE-PROTEIN KINASE NEK1"/>
    <property type="match status" value="1"/>
</dbReference>
<dbReference type="InterPro" id="IPR000719">
    <property type="entry name" value="Prot_kinase_dom"/>
</dbReference>
<dbReference type="FunFam" id="3.30.200.20:FF:000097">
    <property type="entry name" value="Probable serine/threonine-protein kinase nek1"/>
    <property type="match status" value="1"/>
</dbReference>
<comment type="similarity">
    <text evidence="2">Belongs to the protein kinase superfamily. NEK Ser/Thr protein kinase family. NIMA subfamily.</text>
</comment>
<organism evidence="16">
    <name type="scientific">Trypanosoma vivax (strain Y486)</name>
    <dbReference type="NCBI Taxonomy" id="1055687"/>
    <lineage>
        <taxon>Eukaryota</taxon>
        <taxon>Discoba</taxon>
        <taxon>Euglenozoa</taxon>
        <taxon>Kinetoplastea</taxon>
        <taxon>Metakinetoplastina</taxon>
        <taxon>Trypanosomatida</taxon>
        <taxon>Trypanosomatidae</taxon>
        <taxon>Trypanosoma</taxon>
        <taxon>Duttonella</taxon>
    </lineage>
</organism>
<dbReference type="GO" id="GO:0005524">
    <property type="term" value="F:ATP binding"/>
    <property type="evidence" value="ECO:0007669"/>
    <property type="project" value="UniProtKB-UniRule"/>
</dbReference>
<feature type="compositionally biased region" description="Basic and acidic residues" evidence="14">
    <location>
        <begin position="331"/>
        <end position="340"/>
    </location>
</feature>
<keyword evidence="4" id="KW-0723">Serine/threonine-protein kinase</keyword>
<evidence type="ECO:0000256" key="9">
    <source>
        <dbReference type="ARBA" id="ARBA00022840"/>
    </source>
</evidence>
<dbReference type="GO" id="GO:0004674">
    <property type="term" value="F:protein serine/threonine kinase activity"/>
    <property type="evidence" value="ECO:0007669"/>
    <property type="project" value="UniProtKB-KW"/>
</dbReference>
<keyword evidence="5 16" id="KW-0808">Transferase</keyword>
<evidence type="ECO:0000256" key="6">
    <source>
        <dbReference type="ARBA" id="ARBA00022723"/>
    </source>
</evidence>
<reference evidence="16" key="1">
    <citation type="journal article" date="2012" name="Proc. Natl. Acad. Sci. U.S.A.">
        <title>Antigenic diversity is generated by distinct evolutionary mechanisms in African trypanosome species.</title>
        <authorList>
            <person name="Jackson A.P."/>
            <person name="Berry A."/>
            <person name="Aslett M."/>
            <person name="Allison H.C."/>
            <person name="Burton P."/>
            <person name="Vavrova-Anderson J."/>
            <person name="Brown R."/>
            <person name="Browne H."/>
            <person name="Corton N."/>
            <person name="Hauser H."/>
            <person name="Gamble J."/>
            <person name="Gilderthorp R."/>
            <person name="Marcello L."/>
            <person name="McQuillan J."/>
            <person name="Otto T.D."/>
            <person name="Quail M.A."/>
            <person name="Sanders M.J."/>
            <person name="van Tonder A."/>
            <person name="Ginger M.L."/>
            <person name="Field M.C."/>
            <person name="Barry J.D."/>
            <person name="Hertz-Fowler C."/>
            <person name="Berriman M."/>
        </authorList>
    </citation>
    <scope>NUCLEOTIDE SEQUENCE</scope>
    <source>
        <strain evidence="16">Y486</strain>
    </source>
</reference>
<dbReference type="VEuPathDB" id="TriTrypDB:TvY486_1000420"/>
<dbReference type="Gene3D" id="3.30.200.20">
    <property type="entry name" value="Phosphorylase Kinase, domain 1"/>
    <property type="match status" value="1"/>
</dbReference>
<keyword evidence="6" id="KW-0479">Metal-binding</keyword>
<dbReference type="EC" id="2.7.11.1" evidence="3"/>
<evidence type="ECO:0000256" key="8">
    <source>
        <dbReference type="ARBA" id="ARBA00022777"/>
    </source>
</evidence>
<feature type="compositionally biased region" description="Basic and acidic residues" evidence="14">
    <location>
        <begin position="387"/>
        <end position="425"/>
    </location>
</feature>
<evidence type="ECO:0000256" key="13">
    <source>
        <dbReference type="PROSITE-ProRule" id="PRU10141"/>
    </source>
</evidence>
<proteinExistence type="inferred from homology"/>
<dbReference type="InterPro" id="IPR008271">
    <property type="entry name" value="Ser/Thr_kinase_AS"/>
</dbReference>
<evidence type="ECO:0000259" key="15">
    <source>
        <dbReference type="PROSITE" id="PS50011"/>
    </source>
</evidence>
<dbReference type="GO" id="GO:0046872">
    <property type="term" value="F:metal ion binding"/>
    <property type="evidence" value="ECO:0007669"/>
    <property type="project" value="UniProtKB-KW"/>
</dbReference>
<dbReference type="InterPro" id="IPR051131">
    <property type="entry name" value="NEK_Ser/Thr_kinase_NIMA"/>
</dbReference>
<dbReference type="PANTHER" id="PTHR44899">
    <property type="entry name" value="CAMK FAMILY PROTEIN KINASE"/>
    <property type="match status" value="1"/>
</dbReference>
<dbReference type="PROSITE" id="PS00107">
    <property type="entry name" value="PROTEIN_KINASE_ATP"/>
    <property type="match status" value="1"/>
</dbReference>
<evidence type="ECO:0000256" key="11">
    <source>
        <dbReference type="ARBA" id="ARBA00047899"/>
    </source>
</evidence>
<gene>
    <name evidence="16" type="ORF">TVY486_1000420</name>
</gene>
<protein>
    <recommendedName>
        <fullName evidence="3">non-specific serine/threonine protein kinase</fullName>
        <ecNumber evidence="3">2.7.11.1</ecNumber>
    </recommendedName>
</protein>
<dbReference type="AlphaFoldDB" id="G0U540"/>
<evidence type="ECO:0000256" key="1">
    <source>
        <dbReference type="ARBA" id="ARBA00001946"/>
    </source>
</evidence>
<dbReference type="InterPro" id="IPR011009">
    <property type="entry name" value="Kinase-like_dom_sf"/>
</dbReference>
<dbReference type="InterPro" id="IPR017441">
    <property type="entry name" value="Protein_kinase_ATP_BS"/>
</dbReference>
<feature type="region of interest" description="Disordered" evidence="14">
    <location>
        <begin position="274"/>
        <end position="294"/>
    </location>
</feature>
<dbReference type="FunFam" id="1.10.510.10:FF:000172">
    <property type="entry name" value="serine/threonine-protein kinase Nek1 isoform X1"/>
    <property type="match status" value="1"/>
</dbReference>
<feature type="region of interest" description="Disordered" evidence="14">
    <location>
        <begin position="319"/>
        <end position="340"/>
    </location>
</feature>
<feature type="region of interest" description="Disordered" evidence="14">
    <location>
        <begin position="387"/>
        <end position="429"/>
    </location>
</feature>
<feature type="domain" description="Protein kinase" evidence="15">
    <location>
        <begin position="4"/>
        <end position="258"/>
    </location>
</feature>
<dbReference type="PROSITE" id="PS50011">
    <property type="entry name" value="PROTEIN_KINASE_DOM"/>
    <property type="match status" value="1"/>
</dbReference>
<dbReference type="CDD" id="cd08215">
    <property type="entry name" value="STKc_Nek"/>
    <property type="match status" value="1"/>
</dbReference>
<feature type="region of interest" description="Disordered" evidence="14">
    <location>
        <begin position="615"/>
        <end position="634"/>
    </location>
</feature>
<name>G0U540_TRYVY</name>
<evidence type="ECO:0000256" key="10">
    <source>
        <dbReference type="ARBA" id="ARBA00022842"/>
    </source>
</evidence>
<keyword evidence="7 13" id="KW-0547">Nucleotide-binding</keyword>
<accession>G0U540</accession>
<evidence type="ECO:0000313" key="16">
    <source>
        <dbReference type="EMBL" id="CCC50988.1"/>
    </source>
</evidence>
<dbReference type="SUPFAM" id="SSF56112">
    <property type="entry name" value="Protein kinase-like (PK-like)"/>
    <property type="match status" value="1"/>
</dbReference>
<dbReference type="EMBL" id="HE573026">
    <property type="protein sequence ID" value="CCC50988.1"/>
    <property type="molecule type" value="Genomic_DNA"/>
</dbReference>
<keyword evidence="10" id="KW-0460">Magnesium</keyword>
<dbReference type="Pfam" id="PF00069">
    <property type="entry name" value="Pkinase"/>
    <property type="match status" value="1"/>
</dbReference>
<evidence type="ECO:0000256" key="2">
    <source>
        <dbReference type="ARBA" id="ARBA00010886"/>
    </source>
</evidence>
<evidence type="ECO:0000256" key="7">
    <source>
        <dbReference type="ARBA" id="ARBA00022741"/>
    </source>
</evidence>
<evidence type="ECO:0000256" key="5">
    <source>
        <dbReference type="ARBA" id="ARBA00022679"/>
    </source>
</evidence>
<evidence type="ECO:0000256" key="3">
    <source>
        <dbReference type="ARBA" id="ARBA00012513"/>
    </source>
</evidence>
<sequence>MEHYVQLRVLGKGSFGSAWLVKRRSDGVQLVAKEVRLAGLRPAERESAKREIDLLRTLNHPNITRYVDHFEHRGSLYMVMEYADGGDLYSKIRGRRGTRFPEEDVLHYFSQLCLAMLYLHDKHVLHRDLKTQNVFLTSGGVVKLGDFGISTVLRNTFELKRTVCGTPYYFSPELCLNKPYNNKSDVWALGCILYELTTLTHAFDGGNMKALVQKILKGSYPPIHSSYSSSLSNLISSMLQIDPQRRPNVGQIISLPYIRDSLSSLQREMAVAHNKPSCGASEARQVKQQTPTAERRVVDALNVQEEERRRDEQARAMRQAKERQQMLQQKMEQKSRENVERLRKIREEQQRQAEADQECRKRELEARVKEQRRLVEKRAKAQALLEKQREEEWERNMREQAEEVKRKQREEERLLRDNREGDPRRVGVHANNRDSGGCLLSPVCPEVAAELYKEMRRQAALNKQRFMEEMREKPFAPPEASHKRPTAPGDQNTDKRQCKRPHSLPSMQSEDMEEARRKAYWQMRREAEENKRRFLALDAPVSPAACHQSKPPTPTPVHSVAAPPLSAQRPAKLQEIPQNGNAHPIVDSMTARPHEVLRTQQPLPLNVCMSDKASEPIPEEPVVSSTAVESCSERERREEDFSALQTVIDKALTSGVDLGHAADFNDEAFPDVDPSRFVLDGQTLVIPNVQATDPLPHRIESLRLFLEEQLGESVLMSAYRLMNNISADDDEAMQRVAEGIPEDHHKFIPVIAQLIVCEDAFNRQILQ</sequence>
<evidence type="ECO:0000256" key="4">
    <source>
        <dbReference type="ARBA" id="ARBA00022527"/>
    </source>
</evidence>
<evidence type="ECO:0000256" key="14">
    <source>
        <dbReference type="SAM" id="MobiDB-lite"/>
    </source>
</evidence>
<comment type="cofactor">
    <cofactor evidence="1">
        <name>Mg(2+)</name>
        <dbReference type="ChEBI" id="CHEBI:18420"/>
    </cofactor>
</comment>
<comment type="catalytic activity">
    <reaction evidence="11">
        <text>L-threonyl-[protein] + ATP = O-phospho-L-threonyl-[protein] + ADP + H(+)</text>
        <dbReference type="Rhea" id="RHEA:46608"/>
        <dbReference type="Rhea" id="RHEA-COMP:11060"/>
        <dbReference type="Rhea" id="RHEA-COMP:11605"/>
        <dbReference type="ChEBI" id="CHEBI:15378"/>
        <dbReference type="ChEBI" id="CHEBI:30013"/>
        <dbReference type="ChEBI" id="CHEBI:30616"/>
        <dbReference type="ChEBI" id="CHEBI:61977"/>
        <dbReference type="ChEBI" id="CHEBI:456216"/>
        <dbReference type="EC" id="2.7.11.1"/>
    </reaction>
</comment>
<dbReference type="Gene3D" id="1.10.510.10">
    <property type="entry name" value="Transferase(Phosphotransferase) domain 1"/>
    <property type="match status" value="1"/>
</dbReference>
<dbReference type="PROSITE" id="PS00108">
    <property type="entry name" value="PROTEIN_KINASE_ST"/>
    <property type="match status" value="1"/>
</dbReference>
<evidence type="ECO:0000256" key="12">
    <source>
        <dbReference type="ARBA" id="ARBA00048679"/>
    </source>
</evidence>
<feature type="region of interest" description="Disordered" evidence="14">
    <location>
        <begin position="470"/>
        <end position="516"/>
    </location>
</feature>